<feature type="transmembrane region" description="Helical" evidence="1">
    <location>
        <begin position="48"/>
        <end position="67"/>
    </location>
</feature>
<feature type="transmembrane region" description="Helical" evidence="1">
    <location>
        <begin position="79"/>
        <end position="100"/>
    </location>
</feature>
<dbReference type="HOGENOM" id="CLU_000445_70_49_4"/>
<evidence type="ECO:0000259" key="4">
    <source>
        <dbReference type="PROSITE" id="PS50924"/>
    </source>
</evidence>
<dbReference type="SUPFAM" id="SSF141868">
    <property type="entry name" value="EAL domain-like"/>
    <property type="match status" value="1"/>
</dbReference>
<dbReference type="CDD" id="cd01949">
    <property type="entry name" value="GGDEF"/>
    <property type="match status" value="1"/>
</dbReference>
<dbReference type="PROSITE" id="PS50887">
    <property type="entry name" value="GGDEF"/>
    <property type="match status" value="1"/>
</dbReference>
<keyword evidence="6" id="KW-1185">Reference proteome</keyword>
<feature type="transmembrane region" description="Helical" evidence="1">
    <location>
        <begin position="112"/>
        <end position="134"/>
    </location>
</feature>
<dbReference type="NCBIfam" id="TIGR00254">
    <property type="entry name" value="GGDEF"/>
    <property type="match status" value="1"/>
</dbReference>
<dbReference type="InterPro" id="IPR001633">
    <property type="entry name" value="EAL_dom"/>
</dbReference>
<name>D7DPG6_METV0</name>
<dbReference type="GO" id="GO:0016020">
    <property type="term" value="C:membrane"/>
    <property type="evidence" value="ECO:0007669"/>
    <property type="project" value="UniProtKB-UniRule"/>
</dbReference>
<evidence type="ECO:0000313" key="5">
    <source>
        <dbReference type="EMBL" id="ADI29210.1"/>
    </source>
</evidence>
<dbReference type="InterPro" id="IPR005330">
    <property type="entry name" value="MHYT_dom"/>
</dbReference>
<evidence type="ECO:0000259" key="3">
    <source>
        <dbReference type="PROSITE" id="PS50887"/>
    </source>
</evidence>
<reference evidence="6" key="1">
    <citation type="submission" date="2010-05" db="EMBL/GenBank/DDBJ databases">
        <title>Complete sequence of Methylotenera sp. 301.</title>
        <authorList>
            <person name="Lucas S."/>
            <person name="Copeland A."/>
            <person name="Lapidus A."/>
            <person name="Cheng J.-F."/>
            <person name="Bruce D."/>
            <person name="Goodwin L."/>
            <person name="Pitluck S."/>
            <person name="Clum A."/>
            <person name="Land M."/>
            <person name="Hauser L."/>
            <person name="Kyrpides N."/>
            <person name="Ivanova N."/>
            <person name="Chistoservova L."/>
            <person name="Kalyuzhnaya M."/>
            <person name="Woyke T."/>
        </authorList>
    </citation>
    <scope>NUCLEOTIDE SEQUENCE [LARGE SCALE GENOMIC DNA]</scope>
    <source>
        <strain evidence="6">301</strain>
    </source>
</reference>
<protein>
    <submittedName>
        <fullName evidence="5">Diguanylate cyclase/phosphodiesterase</fullName>
    </submittedName>
</protein>
<dbReference type="PROSITE" id="PS50883">
    <property type="entry name" value="EAL"/>
    <property type="match status" value="1"/>
</dbReference>
<dbReference type="SMART" id="SM00052">
    <property type="entry name" value="EAL"/>
    <property type="match status" value="1"/>
</dbReference>
<dbReference type="Gene3D" id="3.20.20.450">
    <property type="entry name" value="EAL domain"/>
    <property type="match status" value="1"/>
</dbReference>
<dbReference type="SMART" id="SM00267">
    <property type="entry name" value="GGDEF"/>
    <property type="match status" value="1"/>
</dbReference>
<dbReference type="InterPro" id="IPR052155">
    <property type="entry name" value="Biofilm_reg_signaling"/>
</dbReference>
<dbReference type="AlphaFoldDB" id="D7DPG6"/>
<dbReference type="Pfam" id="PF00563">
    <property type="entry name" value="EAL"/>
    <property type="match status" value="1"/>
</dbReference>
<dbReference type="PROSITE" id="PS50924">
    <property type="entry name" value="MHYT"/>
    <property type="match status" value="1"/>
</dbReference>
<dbReference type="InterPro" id="IPR000160">
    <property type="entry name" value="GGDEF_dom"/>
</dbReference>
<evidence type="ECO:0000313" key="6">
    <source>
        <dbReference type="Proteomes" id="UP000000383"/>
    </source>
</evidence>
<reference evidence="5 6" key="2">
    <citation type="journal article" date="2011" name="J. Bacteriol.">
        <title>Genomes of three methylotrophs from a single niche uncover genetic and metabolic divergence of Methylophilaceae.</title>
        <authorList>
            <person name="Lapidus A."/>
            <person name="Clum A."/>
            <person name="Labutti K."/>
            <person name="Kaluzhnaya M.G."/>
            <person name="Lim S."/>
            <person name="Beck D.A."/>
            <person name="Glavina Del Rio T."/>
            <person name="Nolan M."/>
            <person name="Mavromatis K."/>
            <person name="Huntemann M."/>
            <person name="Lucas S."/>
            <person name="Lidstrom M.E."/>
            <person name="Ivanova N."/>
            <person name="Chistoserdova L."/>
        </authorList>
    </citation>
    <scope>NUCLEOTIDE SEQUENCE [LARGE SCALE GENOMIC DNA]</scope>
    <source>
        <strain evidence="5 6">301</strain>
    </source>
</reference>
<dbReference type="PANTHER" id="PTHR44757">
    <property type="entry name" value="DIGUANYLATE CYCLASE DGCP"/>
    <property type="match status" value="1"/>
</dbReference>
<keyword evidence="1" id="KW-0472">Membrane</keyword>
<evidence type="ECO:0000256" key="1">
    <source>
        <dbReference type="PROSITE-ProRule" id="PRU00244"/>
    </source>
</evidence>
<dbReference type="GO" id="GO:0003824">
    <property type="term" value="F:catalytic activity"/>
    <property type="evidence" value="ECO:0007669"/>
    <property type="project" value="UniProtKB-ARBA"/>
</dbReference>
<dbReference type="OrthoDB" id="9813903at2"/>
<dbReference type="KEGG" id="meh:M301_0826"/>
<dbReference type="Gene3D" id="3.30.70.270">
    <property type="match status" value="1"/>
</dbReference>
<feature type="transmembrane region" description="Helical" evidence="1">
    <location>
        <begin position="146"/>
        <end position="169"/>
    </location>
</feature>
<feature type="domain" description="EAL" evidence="2">
    <location>
        <begin position="440"/>
        <end position="693"/>
    </location>
</feature>
<feature type="transmembrane region" description="Helical" evidence="1">
    <location>
        <begin position="181"/>
        <end position="201"/>
    </location>
</feature>
<dbReference type="STRING" id="666681.M301_0826"/>
<dbReference type="InterPro" id="IPR035919">
    <property type="entry name" value="EAL_sf"/>
</dbReference>
<keyword evidence="1" id="KW-1133">Transmembrane helix</keyword>
<organism evidence="5 6">
    <name type="scientific">Methylotenera versatilis (strain 301)</name>
    <dbReference type="NCBI Taxonomy" id="666681"/>
    <lineage>
        <taxon>Bacteria</taxon>
        <taxon>Pseudomonadati</taxon>
        <taxon>Pseudomonadota</taxon>
        <taxon>Betaproteobacteria</taxon>
        <taxon>Nitrosomonadales</taxon>
        <taxon>Methylophilaceae</taxon>
        <taxon>Methylotenera</taxon>
    </lineage>
</organism>
<dbReference type="EMBL" id="CP002056">
    <property type="protein sequence ID" value="ADI29210.1"/>
    <property type="molecule type" value="Genomic_DNA"/>
</dbReference>
<feature type="domain" description="GGDEF" evidence="3">
    <location>
        <begin position="299"/>
        <end position="431"/>
    </location>
</feature>
<dbReference type="CDD" id="cd01948">
    <property type="entry name" value="EAL"/>
    <property type="match status" value="1"/>
</dbReference>
<sequence>MSLDNPVTMSHYNIKLIVLSMLLGYFAVLLTFNLVGKLYKSQVNDKKSLLVYSSITVGSSLWVIHFIDVLAFPVIKSTGFTVIYLALAWLAALLFSAIVLHISSQKTLPANTLIIGGLIASISAYTIFYFSIASMEIQPAVTFTPLISSIALITTFSVTLLSILIFFWIKNYSGKYQLLTKSIFAVLTSLAITGVHLVYMASIEVPLNAYSVTNAQLDSTLLGVTIALGLICLFLAGFIVAIFYDKFGYDTFKFNPLKSENAQETSRLALVDTLTQLPNRRALMQHLEAATRRCDRNGASLAVAFIDVDNFKQINDTLGHQVGDLALQKVARRLVTAVRGCDEVARIGGDEFIAIIEEVDSYEDCITVIERMVSAVRESCTINHSEVHLSISAGVAIYPKDGNIQQLISAADTAMYRAKKDGKNQYRFFDSEIASAADHLLEMQHDLKNALANDELTLHYQIKIDSITREPVGAEALLRWNHPVKGLLYPGDFMLAADRFGLSYAISDWVIEESCRTLQQLTSLSIPFNISVNISHQQMINANLVSNINAMLSRYDLPKTSLIIEMTESTALKNQAIFNNQLARFKEAGIKVTLDDFGTYSSSLTNLQKWQVSELKLDPTFIEDIETNNRTRGVIQAVIELAHALDLNVVAEGIETEGQRVLLADLGCDEMQGYFISRPLPEERLISLLKNLDLNFTENGQLFFKELNET</sequence>
<dbReference type="RefSeq" id="WP_013147526.1">
    <property type="nucleotide sequence ID" value="NC_014207.1"/>
</dbReference>
<dbReference type="eggNOG" id="COG3300">
    <property type="taxonomic scope" value="Bacteria"/>
</dbReference>
<dbReference type="PANTHER" id="PTHR44757:SF2">
    <property type="entry name" value="BIOFILM ARCHITECTURE MAINTENANCE PROTEIN MBAA"/>
    <property type="match status" value="1"/>
</dbReference>
<feature type="transmembrane region" description="Helical" evidence="1">
    <location>
        <begin position="221"/>
        <end position="244"/>
    </location>
</feature>
<dbReference type="Proteomes" id="UP000000383">
    <property type="component" value="Chromosome"/>
</dbReference>
<dbReference type="SUPFAM" id="SSF55073">
    <property type="entry name" value="Nucleotide cyclase"/>
    <property type="match status" value="1"/>
</dbReference>
<dbReference type="InterPro" id="IPR043128">
    <property type="entry name" value="Rev_trsase/Diguanyl_cyclase"/>
</dbReference>
<dbReference type="InterPro" id="IPR029787">
    <property type="entry name" value="Nucleotide_cyclase"/>
</dbReference>
<evidence type="ECO:0000259" key="2">
    <source>
        <dbReference type="PROSITE" id="PS50883"/>
    </source>
</evidence>
<dbReference type="eggNOG" id="COG5001">
    <property type="taxonomic scope" value="Bacteria"/>
</dbReference>
<feature type="domain" description="MHYT" evidence="4">
    <location>
        <begin position="12"/>
        <end position="206"/>
    </location>
</feature>
<dbReference type="FunFam" id="3.30.70.270:FF:000001">
    <property type="entry name" value="Diguanylate cyclase domain protein"/>
    <property type="match status" value="1"/>
</dbReference>
<proteinExistence type="predicted"/>
<accession>D7DPG6</accession>
<gene>
    <name evidence="5" type="ordered locus">M301_0826</name>
</gene>
<keyword evidence="1" id="KW-0812">Transmembrane</keyword>
<feature type="transmembrane region" description="Helical" evidence="1">
    <location>
        <begin position="12"/>
        <end position="36"/>
    </location>
</feature>
<dbReference type="Pfam" id="PF00990">
    <property type="entry name" value="GGDEF"/>
    <property type="match status" value="1"/>
</dbReference>